<dbReference type="FunFam" id="3.30.160.60:FF:000557">
    <property type="entry name" value="zinc finger and SCAN domain-containing protein 29"/>
    <property type="match status" value="1"/>
</dbReference>
<keyword evidence="1" id="KW-0479">Metal-binding</keyword>
<evidence type="ECO:0000313" key="8">
    <source>
        <dbReference type="Proteomes" id="UP000078200"/>
    </source>
</evidence>
<dbReference type="InterPro" id="IPR036236">
    <property type="entry name" value="Znf_C2H2_sf"/>
</dbReference>
<dbReference type="GO" id="GO:0005634">
    <property type="term" value="C:nucleus"/>
    <property type="evidence" value="ECO:0007669"/>
    <property type="project" value="TreeGrafter"/>
</dbReference>
<evidence type="ECO:0000256" key="5">
    <source>
        <dbReference type="PROSITE-ProRule" id="PRU00042"/>
    </source>
</evidence>
<keyword evidence="4" id="KW-0862">Zinc</keyword>
<dbReference type="GO" id="GO:0008270">
    <property type="term" value="F:zinc ion binding"/>
    <property type="evidence" value="ECO:0007669"/>
    <property type="project" value="UniProtKB-KW"/>
</dbReference>
<dbReference type="EnsemblMetazoa" id="GAUT008408-RA">
    <property type="protein sequence ID" value="GAUT008408-PA"/>
    <property type="gene ID" value="GAUT008408"/>
</dbReference>
<dbReference type="SUPFAM" id="SSF57667">
    <property type="entry name" value="beta-beta-alpha zinc fingers"/>
    <property type="match status" value="4"/>
</dbReference>
<dbReference type="SMART" id="SM00355">
    <property type="entry name" value="ZnF_C2H2"/>
    <property type="match status" value="9"/>
</dbReference>
<feature type="domain" description="C2H2-type" evidence="6">
    <location>
        <begin position="419"/>
        <end position="449"/>
    </location>
</feature>
<name>A0A1A9ULL0_GLOAU</name>
<dbReference type="GO" id="GO:0000977">
    <property type="term" value="F:RNA polymerase II transcription regulatory region sequence-specific DNA binding"/>
    <property type="evidence" value="ECO:0007669"/>
    <property type="project" value="TreeGrafter"/>
</dbReference>
<feature type="domain" description="C2H2-type" evidence="6">
    <location>
        <begin position="390"/>
        <end position="417"/>
    </location>
</feature>
<dbReference type="InterPro" id="IPR013087">
    <property type="entry name" value="Znf_C2H2_type"/>
</dbReference>
<keyword evidence="8" id="KW-1185">Reference proteome</keyword>
<keyword evidence="3 5" id="KW-0863">Zinc-finger</keyword>
<evidence type="ECO:0000256" key="1">
    <source>
        <dbReference type="ARBA" id="ARBA00022723"/>
    </source>
</evidence>
<reference evidence="7" key="1">
    <citation type="submission" date="2020-05" db="UniProtKB">
        <authorList>
            <consortium name="EnsemblMetazoa"/>
        </authorList>
    </citation>
    <scope>IDENTIFICATION</scope>
    <source>
        <strain evidence="7">TTRI</strain>
    </source>
</reference>
<evidence type="ECO:0000256" key="3">
    <source>
        <dbReference type="ARBA" id="ARBA00022771"/>
    </source>
</evidence>
<dbReference type="PROSITE" id="PS50157">
    <property type="entry name" value="ZINC_FINGER_C2H2_2"/>
    <property type="match status" value="9"/>
</dbReference>
<feature type="domain" description="C2H2-type" evidence="6">
    <location>
        <begin position="267"/>
        <end position="295"/>
    </location>
</feature>
<dbReference type="Pfam" id="PF00096">
    <property type="entry name" value="zf-C2H2"/>
    <property type="match status" value="2"/>
</dbReference>
<dbReference type="Gene3D" id="3.30.160.60">
    <property type="entry name" value="Classic Zinc Finger"/>
    <property type="match status" value="6"/>
</dbReference>
<organism evidence="7 8">
    <name type="scientific">Glossina austeni</name>
    <name type="common">Savannah tsetse fly</name>
    <dbReference type="NCBI Taxonomy" id="7395"/>
    <lineage>
        <taxon>Eukaryota</taxon>
        <taxon>Metazoa</taxon>
        <taxon>Ecdysozoa</taxon>
        <taxon>Arthropoda</taxon>
        <taxon>Hexapoda</taxon>
        <taxon>Insecta</taxon>
        <taxon>Pterygota</taxon>
        <taxon>Neoptera</taxon>
        <taxon>Endopterygota</taxon>
        <taxon>Diptera</taxon>
        <taxon>Brachycera</taxon>
        <taxon>Muscomorpha</taxon>
        <taxon>Hippoboscoidea</taxon>
        <taxon>Glossinidae</taxon>
        <taxon>Glossina</taxon>
    </lineage>
</organism>
<dbReference type="PANTHER" id="PTHR24409:SF295">
    <property type="entry name" value="AZ2-RELATED"/>
    <property type="match status" value="1"/>
</dbReference>
<dbReference type="PROSITE" id="PS00028">
    <property type="entry name" value="ZINC_FINGER_C2H2_1"/>
    <property type="match status" value="7"/>
</dbReference>
<feature type="domain" description="C2H2-type" evidence="6">
    <location>
        <begin position="237"/>
        <end position="265"/>
    </location>
</feature>
<keyword evidence="2" id="KW-0677">Repeat</keyword>
<evidence type="ECO:0000259" key="6">
    <source>
        <dbReference type="PROSITE" id="PS50157"/>
    </source>
</evidence>
<feature type="domain" description="C2H2-type" evidence="6">
    <location>
        <begin position="478"/>
        <end position="505"/>
    </location>
</feature>
<dbReference type="Pfam" id="PF13912">
    <property type="entry name" value="zf-C2H2_6"/>
    <property type="match status" value="1"/>
</dbReference>
<proteinExistence type="predicted"/>
<dbReference type="GO" id="GO:0000981">
    <property type="term" value="F:DNA-binding transcription factor activity, RNA polymerase II-specific"/>
    <property type="evidence" value="ECO:0007669"/>
    <property type="project" value="TreeGrafter"/>
</dbReference>
<accession>A0A1A9ULL0</accession>
<feature type="domain" description="C2H2-type" evidence="6">
    <location>
        <begin position="450"/>
        <end position="477"/>
    </location>
</feature>
<dbReference type="Proteomes" id="UP000078200">
    <property type="component" value="Unassembled WGS sequence"/>
</dbReference>
<evidence type="ECO:0000256" key="4">
    <source>
        <dbReference type="ARBA" id="ARBA00022833"/>
    </source>
</evidence>
<feature type="domain" description="C2H2-type" evidence="6">
    <location>
        <begin position="331"/>
        <end position="359"/>
    </location>
</feature>
<sequence length="507" mass="59386">MDVKYYCGTCQLQLIDKNENDDNYVNIVEHPQLLDFIAHNITTNKGYYQHQYHYDVNVIKNYLPYLCYSCLQKWQDFQNYCLKAIESYENLKKILHCEKSHKPSTTCEGVQKSGIIAEESLVEANTISKDNHILTSYVNTANALAPSKELPGLREGHLIRNGEENAIDIEDFREEDVTFQTIVNIKNVSSKSQARKSGKELNKLETLQVGNKNKSNKVIAKPAKLSTCRKKKTKIIIRCNLCKKYFYEQHKYEAHQQREHEGIKRPYKCTQCERSYSLQKTLKAHIVDNHVEEHQQKSYICDKCFKSFKTSAILKQHCFLQHLTSKEELRIICEQCGLIAANQYSLAQHIKNKHSNDAEQYKCDKCPKTFKSPYTLKIHVFRHHAPEANYKCPECDATYARRFMLHCHMRSHSKYSERYQCEHAGCEVRFVSKGDMRYHMRLVHFKVKKHICDYCGEPFGTLKTLRHHRYIHTGEKPYKCEICGQSFRQPTAMKTHRKIHLGNVLKV</sequence>
<feature type="domain" description="C2H2-type" evidence="6">
    <location>
        <begin position="361"/>
        <end position="389"/>
    </location>
</feature>
<dbReference type="VEuPathDB" id="VectorBase:GAUT008408"/>
<dbReference type="PANTHER" id="PTHR24409">
    <property type="entry name" value="ZINC FINGER PROTEIN 142"/>
    <property type="match status" value="1"/>
</dbReference>
<dbReference type="Pfam" id="PF13894">
    <property type="entry name" value="zf-C2H2_4"/>
    <property type="match status" value="1"/>
</dbReference>
<feature type="domain" description="C2H2-type" evidence="6">
    <location>
        <begin position="299"/>
        <end position="327"/>
    </location>
</feature>
<evidence type="ECO:0000313" key="7">
    <source>
        <dbReference type="EnsemblMetazoa" id="GAUT008408-PA"/>
    </source>
</evidence>
<protein>
    <recommendedName>
        <fullName evidence="6">C2H2-type domain-containing protein</fullName>
    </recommendedName>
</protein>
<evidence type="ECO:0000256" key="2">
    <source>
        <dbReference type="ARBA" id="ARBA00022737"/>
    </source>
</evidence>
<dbReference type="AlphaFoldDB" id="A0A1A9ULL0"/>
<dbReference type="STRING" id="7395.A0A1A9ULL0"/>